<dbReference type="RefSeq" id="WP_277519795.1">
    <property type="nucleotide sequence ID" value="NZ_JAMQOT010000001.1"/>
</dbReference>
<gene>
    <name evidence="1" type="ORF">NDI89_01835</name>
</gene>
<protein>
    <submittedName>
        <fullName evidence="1">Uncharacterized protein</fullName>
    </submittedName>
</protein>
<dbReference type="Pfam" id="PF25947">
    <property type="entry name" value="WHD_halo_double"/>
    <property type="match status" value="1"/>
</dbReference>
<dbReference type="AlphaFoldDB" id="A0A9Q4PZ72"/>
<sequence length="171" mass="19137">MRFKPVPEPPAERTVLATIQRALPATAGDVDDCCRLLLAETALETRDEAATWLTFLRALELATEEPAGFRRRDAGSGSALDSDRLRRAFRARVDGADAVLGVLERADGPLTADEVAEAIRSERRQSGDRDRRPTRSVETQRERIERLLEWAALLELAEQERDGYRIAPARE</sequence>
<comment type="caution">
    <text evidence="1">The sequence shown here is derived from an EMBL/GenBank/DDBJ whole genome shotgun (WGS) entry which is preliminary data.</text>
</comment>
<reference evidence="1" key="1">
    <citation type="submission" date="2022-06" db="EMBL/GenBank/DDBJ databases">
        <title>Natrinema sp. a new haloarchaeum isolate from saline soil.</title>
        <authorList>
            <person name="Strakova D."/>
            <person name="Galisteo C."/>
            <person name="Sanchez-Porro C."/>
            <person name="Ventosa A."/>
        </authorList>
    </citation>
    <scope>NUCLEOTIDE SEQUENCE</scope>
    <source>
        <strain evidence="1">S1CR25-10</strain>
    </source>
</reference>
<keyword evidence="2" id="KW-1185">Reference proteome</keyword>
<dbReference type="Proteomes" id="UP001154061">
    <property type="component" value="Unassembled WGS sequence"/>
</dbReference>
<dbReference type="InterPro" id="IPR058821">
    <property type="entry name" value="Double_WHD-containing_halo"/>
</dbReference>
<evidence type="ECO:0000313" key="2">
    <source>
        <dbReference type="Proteomes" id="UP001154061"/>
    </source>
</evidence>
<organism evidence="1 2">
    <name type="scientific">Natrinema salsiterrestre</name>
    <dbReference type="NCBI Taxonomy" id="2950540"/>
    <lineage>
        <taxon>Archaea</taxon>
        <taxon>Methanobacteriati</taxon>
        <taxon>Methanobacteriota</taxon>
        <taxon>Stenosarchaea group</taxon>
        <taxon>Halobacteria</taxon>
        <taxon>Halobacteriales</taxon>
        <taxon>Natrialbaceae</taxon>
        <taxon>Natrinema</taxon>
    </lineage>
</organism>
<evidence type="ECO:0000313" key="1">
    <source>
        <dbReference type="EMBL" id="MDF9744315.1"/>
    </source>
</evidence>
<accession>A0A9Q4PZ72</accession>
<name>A0A9Q4PZ72_9EURY</name>
<dbReference type="EMBL" id="JAMQOT010000001">
    <property type="protein sequence ID" value="MDF9744315.1"/>
    <property type="molecule type" value="Genomic_DNA"/>
</dbReference>
<proteinExistence type="predicted"/>